<sequence>MSSFPSQASRPRTLAVADLRTLKDLLHPTLHRREWYTVLTAATSAARIGASAVPLLWQMAKDEHVSAHASAEEADRQAVEVQRRIKETLLKGSVLYGIPAALDPLFALMPHLRADAVSHPGRSDDDFFLRRGRAHEASLAQHAEDGLRRVYRHNLDEIKERKFARDTEDIRFLTMEINYGWNLTEFGILDFPSTELVILAALIPTPAVPSETMWHLRGCRRAGWSDDVIESVRQCCFALVALCRERQLGMFSWDAARVPSLGDVKEDSNDVPEEH</sequence>
<dbReference type="PANTHER" id="PTHR28180:SF5">
    <property type="entry name" value="DNA POLYMERASE ALPHA SUBUNIT B"/>
    <property type="match status" value="1"/>
</dbReference>
<evidence type="ECO:0000313" key="1">
    <source>
        <dbReference type="EMBL" id="KAK0519774.1"/>
    </source>
</evidence>
<accession>A0AAN6JH30</accession>
<dbReference type="EMBL" id="JAPDMQ010000910">
    <property type="protein sequence ID" value="KAK0519774.1"/>
    <property type="molecule type" value="Genomic_DNA"/>
</dbReference>
<protein>
    <submittedName>
        <fullName evidence="1">Uncharacterized protein</fullName>
    </submittedName>
</protein>
<dbReference type="InterPro" id="IPR029032">
    <property type="entry name" value="AhpD-like"/>
</dbReference>
<organism evidence="1 2">
    <name type="scientific">Tilletia horrida</name>
    <dbReference type="NCBI Taxonomy" id="155126"/>
    <lineage>
        <taxon>Eukaryota</taxon>
        <taxon>Fungi</taxon>
        <taxon>Dikarya</taxon>
        <taxon>Basidiomycota</taxon>
        <taxon>Ustilaginomycotina</taxon>
        <taxon>Exobasidiomycetes</taxon>
        <taxon>Tilletiales</taxon>
        <taxon>Tilletiaceae</taxon>
        <taxon>Tilletia</taxon>
    </lineage>
</organism>
<evidence type="ECO:0000313" key="2">
    <source>
        <dbReference type="Proteomes" id="UP001176521"/>
    </source>
</evidence>
<reference evidence="1" key="1">
    <citation type="journal article" date="2023" name="PhytoFront">
        <title>Draft Genome Resources of Seven Strains of Tilletia horrida, Causal Agent of Kernel Smut of Rice.</title>
        <authorList>
            <person name="Khanal S."/>
            <person name="Antony Babu S."/>
            <person name="Zhou X.G."/>
        </authorList>
    </citation>
    <scope>NUCLEOTIDE SEQUENCE</scope>
    <source>
        <strain evidence="1">TX3</strain>
    </source>
</reference>
<dbReference type="Proteomes" id="UP001176521">
    <property type="component" value="Unassembled WGS sequence"/>
</dbReference>
<comment type="caution">
    <text evidence="1">The sequence shown here is derived from an EMBL/GenBank/DDBJ whole genome shotgun (WGS) entry which is preliminary data.</text>
</comment>
<dbReference type="Gene3D" id="1.20.1290.10">
    <property type="entry name" value="AhpD-like"/>
    <property type="match status" value="1"/>
</dbReference>
<keyword evidence="2" id="KW-1185">Reference proteome</keyword>
<proteinExistence type="predicted"/>
<dbReference type="AlphaFoldDB" id="A0AAN6JH30"/>
<name>A0AAN6JH30_9BASI</name>
<dbReference type="InterPro" id="IPR052999">
    <property type="entry name" value="PTS1_Protein"/>
</dbReference>
<dbReference type="PANTHER" id="PTHR28180">
    <property type="entry name" value="CONSERVED MITOCHONDRIAL PROTEIN-RELATED"/>
    <property type="match status" value="1"/>
</dbReference>
<dbReference type="SUPFAM" id="SSF69118">
    <property type="entry name" value="AhpD-like"/>
    <property type="match status" value="1"/>
</dbReference>
<gene>
    <name evidence="1" type="ORF">OC842_007329</name>
</gene>